<comment type="caution">
    <text evidence="1">The sequence shown here is derived from an EMBL/GenBank/DDBJ whole genome shotgun (WGS) entry which is preliminary data.</text>
</comment>
<gene>
    <name evidence="1" type="ORF">PoB_006697400</name>
</gene>
<organism evidence="1 2">
    <name type="scientific">Plakobranchus ocellatus</name>
    <dbReference type="NCBI Taxonomy" id="259542"/>
    <lineage>
        <taxon>Eukaryota</taxon>
        <taxon>Metazoa</taxon>
        <taxon>Spiralia</taxon>
        <taxon>Lophotrochozoa</taxon>
        <taxon>Mollusca</taxon>
        <taxon>Gastropoda</taxon>
        <taxon>Heterobranchia</taxon>
        <taxon>Euthyneura</taxon>
        <taxon>Panpulmonata</taxon>
        <taxon>Sacoglossa</taxon>
        <taxon>Placobranchoidea</taxon>
        <taxon>Plakobranchidae</taxon>
        <taxon>Plakobranchus</taxon>
    </lineage>
</organism>
<name>A0AAV4D8I4_9GAST</name>
<protein>
    <submittedName>
        <fullName evidence="1">Uncharacterized protein</fullName>
    </submittedName>
</protein>
<reference evidence="1 2" key="1">
    <citation type="journal article" date="2021" name="Elife">
        <title>Chloroplast acquisition without the gene transfer in kleptoplastic sea slugs, Plakobranchus ocellatus.</title>
        <authorList>
            <person name="Maeda T."/>
            <person name="Takahashi S."/>
            <person name="Yoshida T."/>
            <person name="Shimamura S."/>
            <person name="Takaki Y."/>
            <person name="Nagai Y."/>
            <person name="Toyoda A."/>
            <person name="Suzuki Y."/>
            <person name="Arimoto A."/>
            <person name="Ishii H."/>
            <person name="Satoh N."/>
            <person name="Nishiyama T."/>
            <person name="Hasebe M."/>
            <person name="Maruyama T."/>
            <person name="Minagawa J."/>
            <person name="Obokata J."/>
            <person name="Shigenobu S."/>
        </authorList>
    </citation>
    <scope>NUCLEOTIDE SEQUENCE [LARGE SCALE GENOMIC DNA]</scope>
</reference>
<dbReference type="EMBL" id="BLXT01007618">
    <property type="protein sequence ID" value="GFO40469.1"/>
    <property type="molecule type" value="Genomic_DNA"/>
</dbReference>
<evidence type="ECO:0000313" key="2">
    <source>
        <dbReference type="Proteomes" id="UP000735302"/>
    </source>
</evidence>
<dbReference type="AlphaFoldDB" id="A0AAV4D8I4"/>
<evidence type="ECO:0000313" key="1">
    <source>
        <dbReference type="EMBL" id="GFO40469.1"/>
    </source>
</evidence>
<proteinExistence type="predicted"/>
<sequence>MPSILIRSQLAKCYSFKNSLILTAPISIFYVARSSSRVYFYARYLNKECIQESCKLINAAGKNGIATSNHNFMLKSAIANIPPPGISIANAPIRHQQYHPPGIAKVNTPFRHI</sequence>
<keyword evidence="2" id="KW-1185">Reference proteome</keyword>
<dbReference type="Proteomes" id="UP000735302">
    <property type="component" value="Unassembled WGS sequence"/>
</dbReference>
<accession>A0AAV4D8I4</accession>